<dbReference type="Proteomes" id="UP000314294">
    <property type="component" value="Unassembled WGS sequence"/>
</dbReference>
<sequence length="66" mass="7524">MRSPSQDLDLMRSPSQDLDLMRNHEEAMRLETHFGPRGHGNTRLDETHSLHPSLYVTVIHTEGSEG</sequence>
<organism evidence="1 2">
    <name type="scientific">Liparis tanakae</name>
    <name type="common">Tanaka's snailfish</name>
    <dbReference type="NCBI Taxonomy" id="230148"/>
    <lineage>
        <taxon>Eukaryota</taxon>
        <taxon>Metazoa</taxon>
        <taxon>Chordata</taxon>
        <taxon>Craniata</taxon>
        <taxon>Vertebrata</taxon>
        <taxon>Euteleostomi</taxon>
        <taxon>Actinopterygii</taxon>
        <taxon>Neopterygii</taxon>
        <taxon>Teleostei</taxon>
        <taxon>Neoteleostei</taxon>
        <taxon>Acanthomorphata</taxon>
        <taxon>Eupercaria</taxon>
        <taxon>Perciformes</taxon>
        <taxon>Cottioidei</taxon>
        <taxon>Cottales</taxon>
        <taxon>Liparidae</taxon>
        <taxon>Liparis</taxon>
    </lineage>
</organism>
<proteinExistence type="predicted"/>
<comment type="caution">
    <text evidence="1">The sequence shown here is derived from an EMBL/GenBank/DDBJ whole genome shotgun (WGS) entry which is preliminary data.</text>
</comment>
<keyword evidence="2" id="KW-1185">Reference proteome</keyword>
<dbReference type="EMBL" id="SRLO01010620">
    <property type="protein sequence ID" value="TNN26260.1"/>
    <property type="molecule type" value="Genomic_DNA"/>
</dbReference>
<evidence type="ECO:0000313" key="1">
    <source>
        <dbReference type="EMBL" id="TNN26260.1"/>
    </source>
</evidence>
<dbReference type="AlphaFoldDB" id="A0A4Z2ECG8"/>
<gene>
    <name evidence="1" type="ORF">EYF80_063603</name>
</gene>
<accession>A0A4Z2ECG8</accession>
<evidence type="ECO:0000313" key="2">
    <source>
        <dbReference type="Proteomes" id="UP000314294"/>
    </source>
</evidence>
<reference evidence="1 2" key="1">
    <citation type="submission" date="2019-03" db="EMBL/GenBank/DDBJ databases">
        <title>First draft genome of Liparis tanakae, snailfish: a comprehensive survey of snailfish specific genes.</title>
        <authorList>
            <person name="Kim W."/>
            <person name="Song I."/>
            <person name="Jeong J.-H."/>
            <person name="Kim D."/>
            <person name="Kim S."/>
            <person name="Ryu S."/>
            <person name="Song J.Y."/>
            <person name="Lee S.K."/>
        </authorList>
    </citation>
    <scope>NUCLEOTIDE SEQUENCE [LARGE SCALE GENOMIC DNA]</scope>
    <source>
        <tissue evidence="1">Muscle</tissue>
    </source>
</reference>
<name>A0A4Z2ECG8_9TELE</name>
<protein>
    <submittedName>
        <fullName evidence="1">Uncharacterized protein</fullName>
    </submittedName>
</protein>